<reference evidence="1 2" key="1">
    <citation type="submission" date="2017-09" db="EMBL/GenBank/DDBJ databases">
        <title>Sphingomonas panjinensis sp.nov., isolated from oil-contaminated soil.</title>
        <authorList>
            <person name="Wang L."/>
            <person name="Chen L."/>
        </authorList>
    </citation>
    <scope>NUCLEOTIDE SEQUENCE [LARGE SCALE GENOMIC DNA]</scope>
    <source>
        <strain evidence="1 2">FW-11</strain>
    </source>
</reference>
<accession>A0A2T5G1F0</accession>
<dbReference type="EMBL" id="NWBU01000004">
    <property type="protein sequence ID" value="PTQ12974.1"/>
    <property type="molecule type" value="Genomic_DNA"/>
</dbReference>
<evidence type="ECO:0000313" key="2">
    <source>
        <dbReference type="Proteomes" id="UP000244162"/>
    </source>
</evidence>
<protein>
    <submittedName>
        <fullName evidence="1">Uncharacterized protein</fullName>
    </submittedName>
</protein>
<dbReference type="Proteomes" id="UP000244162">
    <property type="component" value="Unassembled WGS sequence"/>
</dbReference>
<dbReference type="RefSeq" id="WP_107966210.1">
    <property type="nucleotide sequence ID" value="NZ_NWBU01000004.1"/>
</dbReference>
<keyword evidence="2" id="KW-1185">Reference proteome</keyword>
<dbReference type="AlphaFoldDB" id="A0A2T5G1F0"/>
<comment type="caution">
    <text evidence="1">The sequence shown here is derived from an EMBL/GenBank/DDBJ whole genome shotgun (WGS) entry which is preliminary data.</text>
</comment>
<sequence length="83" mass="8579">MSWWIFDTLAAAQVAEAAATATLPDDTLVTGEVAPVQVTRCWADIVALTDGRFAFPAKAGMALPAGATEMEDIAGLLPETGEA</sequence>
<evidence type="ECO:0000313" key="1">
    <source>
        <dbReference type="EMBL" id="PTQ12974.1"/>
    </source>
</evidence>
<organism evidence="1 2">
    <name type="scientific">Sphingomonas oleivorans</name>
    <dbReference type="NCBI Taxonomy" id="1735121"/>
    <lineage>
        <taxon>Bacteria</taxon>
        <taxon>Pseudomonadati</taxon>
        <taxon>Pseudomonadota</taxon>
        <taxon>Alphaproteobacteria</taxon>
        <taxon>Sphingomonadales</taxon>
        <taxon>Sphingomonadaceae</taxon>
        <taxon>Sphingomonas</taxon>
    </lineage>
</organism>
<proteinExistence type="predicted"/>
<name>A0A2T5G1F0_9SPHN</name>
<gene>
    <name evidence="1" type="ORF">CLG96_02185</name>
</gene>